<feature type="compositionally biased region" description="Basic and acidic residues" evidence="1">
    <location>
        <begin position="58"/>
        <end position="75"/>
    </location>
</feature>
<comment type="caution">
    <text evidence="2">The sequence shown here is derived from an EMBL/GenBank/DDBJ whole genome shotgun (WGS) entry which is preliminary data.</text>
</comment>
<keyword evidence="3" id="KW-1185">Reference proteome</keyword>
<evidence type="ECO:0000313" key="2">
    <source>
        <dbReference type="EMBL" id="KAH0558965.1"/>
    </source>
</evidence>
<accession>A0AAV7ITF7</accession>
<gene>
    <name evidence="2" type="ORF">KQX54_000722</name>
</gene>
<organism evidence="2 3">
    <name type="scientific">Cotesia glomerata</name>
    <name type="common">Lepidopteran parasitic wasp</name>
    <name type="synonym">Apanteles glomeratus</name>
    <dbReference type="NCBI Taxonomy" id="32391"/>
    <lineage>
        <taxon>Eukaryota</taxon>
        <taxon>Metazoa</taxon>
        <taxon>Ecdysozoa</taxon>
        <taxon>Arthropoda</taxon>
        <taxon>Hexapoda</taxon>
        <taxon>Insecta</taxon>
        <taxon>Pterygota</taxon>
        <taxon>Neoptera</taxon>
        <taxon>Endopterygota</taxon>
        <taxon>Hymenoptera</taxon>
        <taxon>Apocrita</taxon>
        <taxon>Ichneumonoidea</taxon>
        <taxon>Braconidae</taxon>
        <taxon>Microgastrinae</taxon>
        <taxon>Cotesia</taxon>
    </lineage>
</organism>
<feature type="region of interest" description="Disordered" evidence="1">
    <location>
        <begin position="39"/>
        <end position="75"/>
    </location>
</feature>
<proteinExistence type="predicted"/>
<protein>
    <submittedName>
        <fullName evidence="2">Uncharacterized protein</fullName>
    </submittedName>
</protein>
<evidence type="ECO:0000256" key="1">
    <source>
        <dbReference type="SAM" id="MobiDB-lite"/>
    </source>
</evidence>
<dbReference type="Proteomes" id="UP000826195">
    <property type="component" value="Unassembled WGS sequence"/>
</dbReference>
<name>A0AAV7ITF7_COTGL</name>
<reference evidence="2 3" key="1">
    <citation type="journal article" date="2021" name="J. Hered.">
        <title>A chromosome-level genome assembly of the parasitoid wasp, Cotesia glomerata (Hymenoptera: Braconidae).</title>
        <authorList>
            <person name="Pinto B.J."/>
            <person name="Weis J.J."/>
            <person name="Gamble T."/>
            <person name="Ode P.J."/>
            <person name="Paul R."/>
            <person name="Zaspel J.M."/>
        </authorList>
    </citation>
    <scope>NUCLEOTIDE SEQUENCE [LARGE SCALE GENOMIC DNA]</scope>
    <source>
        <strain evidence="2">CgM1</strain>
    </source>
</reference>
<sequence>MNQRTTEGVALRHYTWPQHRGYEEITRIKVANQREQISTQKTKEGGTVSRNSASITERVADMPRDYDPGGKRDSVEELKSEIACVEEKIQRENTETIVLEWKARDYEERKASTTRPKSITLFGRLGVASEKQMSIYCRCAESSGEHSKKEKT</sequence>
<dbReference type="EMBL" id="JAHXZJ010000413">
    <property type="protein sequence ID" value="KAH0558965.1"/>
    <property type="molecule type" value="Genomic_DNA"/>
</dbReference>
<dbReference type="AlphaFoldDB" id="A0AAV7ITF7"/>
<evidence type="ECO:0000313" key="3">
    <source>
        <dbReference type="Proteomes" id="UP000826195"/>
    </source>
</evidence>